<evidence type="ECO:0000256" key="4">
    <source>
        <dbReference type="ARBA" id="ARBA00007974"/>
    </source>
</evidence>
<evidence type="ECO:0000256" key="3">
    <source>
        <dbReference type="ARBA" id="ARBA00006880"/>
    </source>
</evidence>
<name>A0ABU5IE60_9BURK</name>
<comment type="function">
    <text evidence="1">Flagellum-specific muramidase which hydrolyzes the peptidoglycan layer to assemble the rod structure in the periplasmic space.</text>
</comment>
<dbReference type="GO" id="GO:0016787">
    <property type="term" value="F:hydrolase activity"/>
    <property type="evidence" value="ECO:0007669"/>
    <property type="project" value="UniProtKB-KW"/>
</dbReference>
<evidence type="ECO:0000256" key="5">
    <source>
        <dbReference type="ARBA" id="ARBA00013433"/>
    </source>
</evidence>
<comment type="similarity">
    <text evidence="4">In the C-terminal section; belongs to the glycosyl hydrolase 73 family.</text>
</comment>
<evidence type="ECO:0000256" key="8">
    <source>
        <dbReference type="ARBA" id="ARBA00023295"/>
    </source>
</evidence>
<dbReference type="InterPro" id="IPR013377">
    <property type="entry name" value="FlgJ"/>
</dbReference>
<dbReference type="RefSeq" id="WP_322465610.1">
    <property type="nucleotide sequence ID" value="NZ_JAXOJX010000016.1"/>
</dbReference>
<dbReference type="EMBL" id="JAXOJX010000016">
    <property type="protein sequence ID" value="MDZ5457268.1"/>
    <property type="molecule type" value="Genomic_DNA"/>
</dbReference>
<evidence type="ECO:0000256" key="1">
    <source>
        <dbReference type="ARBA" id="ARBA00002954"/>
    </source>
</evidence>
<evidence type="ECO:0000256" key="10">
    <source>
        <dbReference type="ARBA" id="ARBA00030835"/>
    </source>
</evidence>
<dbReference type="Proteomes" id="UP001293718">
    <property type="component" value="Unassembled WGS sequence"/>
</dbReference>
<comment type="similarity">
    <text evidence="3">In the N-terminal section; belongs to the FlgJ family.</text>
</comment>
<proteinExistence type="inferred from homology"/>
<dbReference type="Gene3D" id="1.10.530.10">
    <property type="match status" value="1"/>
</dbReference>
<evidence type="ECO:0000256" key="9">
    <source>
        <dbReference type="ARBA" id="ARBA00023316"/>
    </source>
</evidence>
<keyword evidence="12" id="KW-0966">Cell projection</keyword>
<gene>
    <name evidence="12" type="primary">flgJ</name>
    <name evidence="12" type="ORF">SM757_11870</name>
</gene>
<evidence type="ECO:0000259" key="11">
    <source>
        <dbReference type="SMART" id="SM00047"/>
    </source>
</evidence>
<organism evidence="12 13">
    <name type="scientific">Azohydromonas lata</name>
    <dbReference type="NCBI Taxonomy" id="45677"/>
    <lineage>
        <taxon>Bacteria</taxon>
        <taxon>Pseudomonadati</taxon>
        <taxon>Pseudomonadota</taxon>
        <taxon>Betaproteobacteria</taxon>
        <taxon>Burkholderiales</taxon>
        <taxon>Sphaerotilaceae</taxon>
        <taxon>Azohydromonas</taxon>
    </lineage>
</organism>
<sequence length="318" mass="33085">MCAFPTKGLSSAPQGLAADTRTLDSLRNVAKNDPRGAAKEVAKQFESLFMQEMLKSMRQATQSSGLLDNEGSQLGTELLDKQLSTQLSGQPGGLHGAILRQLERGMGLDKAGTHGAQAVQGSGAAGQAAASRALAAPLPGQAANAPARADGASATAAAAPRGKAHEFIAAHQGAARVAEVATGIPATFMLAQAAHETGWGKRDIRKADGSPSHNLFGIKAGSDWKGPVAEVRTTEYVGGQPRQVVARFRAYASAEESFADYARLMKNSPRYAQVVASGSNAQGFAQGLQRAGYATDPAYADKLGRVIDTTLRLQRAMT</sequence>
<evidence type="ECO:0000256" key="6">
    <source>
        <dbReference type="ARBA" id="ARBA00022764"/>
    </source>
</evidence>
<keyword evidence="9" id="KW-0961">Cell wall biogenesis/degradation</keyword>
<keyword evidence="8" id="KW-0326">Glycosidase</keyword>
<keyword evidence="12" id="KW-0969">Cilium</keyword>
<dbReference type="PANTHER" id="PTHR33308">
    <property type="entry name" value="PEPTIDOGLYCAN HYDROLASE FLGJ"/>
    <property type="match status" value="1"/>
</dbReference>
<dbReference type="InterPro" id="IPR002901">
    <property type="entry name" value="MGlyc_endo_b_GlcNAc-like_dom"/>
</dbReference>
<comment type="subcellular location">
    <subcellularLocation>
        <location evidence="2">Periplasm</location>
    </subcellularLocation>
</comment>
<feature type="domain" description="Mannosyl-glycoprotein endo-beta-N-acetylglucosamidase-like" evidence="11">
    <location>
        <begin position="156"/>
        <end position="311"/>
    </location>
</feature>
<comment type="caution">
    <text evidence="12">The sequence shown here is derived from an EMBL/GenBank/DDBJ whole genome shotgun (WGS) entry which is preliminary data.</text>
</comment>
<dbReference type="InterPro" id="IPR019301">
    <property type="entry name" value="Flagellar_prot_FlgJ_N"/>
</dbReference>
<dbReference type="InterPro" id="IPR051056">
    <property type="entry name" value="Glycosyl_Hydrolase_73"/>
</dbReference>
<keyword evidence="13" id="KW-1185">Reference proteome</keyword>
<evidence type="ECO:0000256" key="2">
    <source>
        <dbReference type="ARBA" id="ARBA00004418"/>
    </source>
</evidence>
<protein>
    <recommendedName>
        <fullName evidence="5">Peptidoglycan hydrolase FlgJ</fullName>
    </recommendedName>
    <alternativeName>
        <fullName evidence="10">Muramidase FlgJ</fullName>
    </alternativeName>
</protein>
<evidence type="ECO:0000256" key="7">
    <source>
        <dbReference type="ARBA" id="ARBA00022801"/>
    </source>
</evidence>
<reference evidence="12 13" key="1">
    <citation type="submission" date="2023-11" db="EMBL/GenBank/DDBJ databases">
        <title>Draft genome of Azohydromonas lata strain H1 (DSM1123), a polyhydroxyalkanoate producer.</title>
        <authorList>
            <person name="Traversa D."/>
            <person name="D'Addabbo P."/>
            <person name="Pazzani C."/>
            <person name="Manzari C."/>
            <person name="Chiara M."/>
            <person name="Scrascia M."/>
        </authorList>
    </citation>
    <scope>NUCLEOTIDE SEQUENCE [LARGE SCALE GENOMIC DNA]</scope>
    <source>
        <strain evidence="12 13">H1</strain>
    </source>
</reference>
<dbReference type="Gene3D" id="2.10.70.40">
    <property type="entry name" value="peptidoglycan hydrolase"/>
    <property type="match status" value="1"/>
</dbReference>
<evidence type="ECO:0000313" key="13">
    <source>
        <dbReference type="Proteomes" id="UP001293718"/>
    </source>
</evidence>
<dbReference type="Pfam" id="PF01832">
    <property type="entry name" value="Glucosaminidase"/>
    <property type="match status" value="1"/>
</dbReference>
<keyword evidence="6" id="KW-0574">Periplasm</keyword>
<dbReference type="NCBIfam" id="TIGR02541">
    <property type="entry name" value="flagell_FlgJ"/>
    <property type="match status" value="1"/>
</dbReference>
<dbReference type="SMART" id="SM00047">
    <property type="entry name" value="LYZ2"/>
    <property type="match status" value="1"/>
</dbReference>
<dbReference type="Pfam" id="PF10135">
    <property type="entry name" value="Rod-binding"/>
    <property type="match status" value="1"/>
</dbReference>
<keyword evidence="7 12" id="KW-0378">Hydrolase</keyword>
<keyword evidence="12" id="KW-0282">Flagellum</keyword>
<dbReference type="PANTHER" id="PTHR33308:SF9">
    <property type="entry name" value="PEPTIDOGLYCAN HYDROLASE FLGJ"/>
    <property type="match status" value="1"/>
</dbReference>
<evidence type="ECO:0000313" key="12">
    <source>
        <dbReference type="EMBL" id="MDZ5457268.1"/>
    </source>
</evidence>
<dbReference type="PRINTS" id="PR01002">
    <property type="entry name" value="FLGFLGJ"/>
</dbReference>
<accession>A0ABU5IE60</accession>